<dbReference type="AlphaFoldDB" id="A0A0F3QGU8"/>
<evidence type="ECO:0000313" key="2">
    <source>
        <dbReference type="Proteomes" id="UP000033689"/>
    </source>
</evidence>
<dbReference type="PATRIC" id="fig|1359194.3.peg.106"/>
<comment type="caution">
    <text evidence="1">The sequence shown here is derived from an EMBL/GenBank/DDBJ whole genome shotgun (WGS) entry which is preliminary data.</text>
</comment>
<accession>A0A0F3QGU8</accession>
<name>A0A0F3QGU8_RICBE</name>
<protein>
    <submittedName>
        <fullName evidence="1">Uncharacterized protein</fullName>
    </submittedName>
</protein>
<reference evidence="1 2" key="1">
    <citation type="submission" date="2015-02" db="EMBL/GenBank/DDBJ databases">
        <title>Genome Sequencing of Rickettsiales.</title>
        <authorList>
            <person name="Daugherty S.C."/>
            <person name="Su Q."/>
            <person name="Abolude K."/>
            <person name="Beier-Sexton M."/>
            <person name="Carlyon J.A."/>
            <person name="Carter R."/>
            <person name="Day N.P."/>
            <person name="Dumler S.J."/>
            <person name="Dyachenko V."/>
            <person name="Godinez A."/>
            <person name="Kurtti T.J."/>
            <person name="Lichay M."/>
            <person name="Mullins K.E."/>
            <person name="Ott S."/>
            <person name="Pappas-Brown V."/>
            <person name="Paris D.H."/>
            <person name="Patel P."/>
            <person name="Richards A.L."/>
            <person name="Sadzewicz L."/>
            <person name="Sears K."/>
            <person name="Seidman D."/>
            <person name="Sengamalay N."/>
            <person name="Stenos J."/>
            <person name="Tallon L.J."/>
            <person name="Vincent G."/>
            <person name="Fraser C.M."/>
            <person name="Munderloh U."/>
            <person name="Dunning-Hotopp J.C."/>
        </authorList>
    </citation>
    <scope>NUCLEOTIDE SEQUENCE [LARGE SCALE GENOMIC DNA]</scope>
    <source>
        <strain evidence="1 2">RML Mogi</strain>
    </source>
</reference>
<evidence type="ECO:0000313" key="1">
    <source>
        <dbReference type="EMBL" id="KJV91502.1"/>
    </source>
</evidence>
<gene>
    <name evidence="1" type="ORF">RBEMOGI_0107</name>
</gene>
<organism evidence="1 2">
    <name type="scientific">Rickettsia bellii str. RML Mogi</name>
    <dbReference type="NCBI Taxonomy" id="1359194"/>
    <lineage>
        <taxon>Bacteria</taxon>
        <taxon>Pseudomonadati</taxon>
        <taxon>Pseudomonadota</taxon>
        <taxon>Alphaproteobacteria</taxon>
        <taxon>Rickettsiales</taxon>
        <taxon>Rickettsiaceae</taxon>
        <taxon>Rickettsieae</taxon>
        <taxon>Rickettsia</taxon>
        <taxon>belli group</taxon>
    </lineage>
</organism>
<sequence length="110" mass="12396">MYPPSTCAGCTAEIEAIHHDGVQAFVYAASPYNVPVENKYKLSDNILNSKNPNVWKSVLESKYLNELQRQADFLVNKLATLPEAEELLNKLSDFRRDIGETIESTTDAYK</sequence>
<proteinExistence type="predicted"/>
<dbReference type="RefSeq" id="WP_045799523.1">
    <property type="nucleotide sequence ID" value="NZ_LAOJ01000001.1"/>
</dbReference>
<dbReference type="EMBL" id="LAOJ01000001">
    <property type="protein sequence ID" value="KJV91502.1"/>
    <property type="molecule type" value="Genomic_DNA"/>
</dbReference>
<dbReference type="Proteomes" id="UP000033689">
    <property type="component" value="Unassembled WGS sequence"/>
</dbReference>